<protein>
    <submittedName>
        <fullName evidence="3">Heterokaryon incompatibility protein-domain-containing protein</fullName>
    </submittedName>
</protein>
<evidence type="ECO:0000259" key="1">
    <source>
        <dbReference type="Pfam" id="PF06985"/>
    </source>
</evidence>
<accession>A0A8K0QTF5</accession>
<sequence length="581" mass="65106">MRLINCSTLQLEEFFGSNIPQYAILSHTWGDQEVSFADLPFDQSTEARAGFQKISFTCAQAIRDGLKYAWVDTCCIDKSSSSELSEAINSMFAWYKNSAHCYAYLSDVLEADLNESFSKSRWFTRGWTLQELLAPHDVIFYDQQWKVLGKRSEHAEWISEIAGIDAAALLQSTNTDAKDVGLGSFCVAKKMSWASHRVTTRLEDIAYCLLGIFDVNMPLLYGEGDRAFLRLQEEIIRRSDDDSILAWGLEPAMNHPRGLIPEKVWDEMTEWYISEDLLASSPKDFRNCASLKYTSGSVSPFTMTNAGLQVQLQLVPVTRSADPDGPSYPPLDDGGWVGLLSCASGRSLEFMGVPLVPDDDGTGSIVQKVPRIRIPRGKNGEKLSPTATIVVGPRAAVKSITRTVIISRYGRDDITLENFFRGHLQIIVDASRSLQEMGFRIKSGTESDIWPRNRVADGHDSVWDSETQILTMERRSGSSAMVEFRFESPWTEPNSTFTVFMHTYYRRTTVRKGGMFSKVHTIGVCQYLENKTTQDDTDSIVIPDSKGGEFKITARAHGNKVYRHTISEVSVEAVLVRSSTD</sequence>
<keyword evidence="4" id="KW-1185">Reference proteome</keyword>
<evidence type="ECO:0000313" key="4">
    <source>
        <dbReference type="Proteomes" id="UP000813461"/>
    </source>
</evidence>
<feature type="domain" description="DUF8212" evidence="2">
    <location>
        <begin position="226"/>
        <end position="319"/>
    </location>
</feature>
<dbReference type="InterPro" id="IPR010730">
    <property type="entry name" value="HET"/>
</dbReference>
<dbReference type="OrthoDB" id="674604at2759"/>
<evidence type="ECO:0000259" key="2">
    <source>
        <dbReference type="Pfam" id="PF26640"/>
    </source>
</evidence>
<name>A0A8K0QTF5_9PLEO</name>
<dbReference type="EMBL" id="JAGMVJ010000027">
    <property type="protein sequence ID" value="KAH7070227.1"/>
    <property type="molecule type" value="Genomic_DNA"/>
</dbReference>
<dbReference type="PANTHER" id="PTHR10622">
    <property type="entry name" value="HET DOMAIN-CONTAINING PROTEIN"/>
    <property type="match status" value="1"/>
</dbReference>
<dbReference type="InterPro" id="IPR058525">
    <property type="entry name" value="DUF8212"/>
</dbReference>
<comment type="caution">
    <text evidence="3">The sequence shown here is derived from an EMBL/GenBank/DDBJ whole genome shotgun (WGS) entry which is preliminary data.</text>
</comment>
<dbReference type="Pfam" id="PF26640">
    <property type="entry name" value="DUF8212"/>
    <property type="match status" value="1"/>
</dbReference>
<dbReference type="Proteomes" id="UP000813461">
    <property type="component" value="Unassembled WGS sequence"/>
</dbReference>
<feature type="domain" description="Heterokaryon incompatibility" evidence="1">
    <location>
        <begin position="22"/>
        <end position="107"/>
    </location>
</feature>
<evidence type="ECO:0000313" key="3">
    <source>
        <dbReference type="EMBL" id="KAH7070227.1"/>
    </source>
</evidence>
<dbReference type="AlphaFoldDB" id="A0A8K0QTF5"/>
<organism evidence="3 4">
    <name type="scientific">Paraphoma chrysanthemicola</name>
    <dbReference type="NCBI Taxonomy" id="798071"/>
    <lineage>
        <taxon>Eukaryota</taxon>
        <taxon>Fungi</taxon>
        <taxon>Dikarya</taxon>
        <taxon>Ascomycota</taxon>
        <taxon>Pezizomycotina</taxon>
        <taxon>Dothideomycetes</taxon>
        <taxon>Pleosporomycetidae</taxon>
        <taxon>Pleosporales</taxon>
        <taxon>Pleosporineae</taxon>
        <taxon>Phaeosphaeriaceae</taxon>
        <taxon>Paraphoma</taxon>
    </lineage>
</organism>
<gene>
    <name evidence="3" type="ORF">FB567DRAFT_539516</name>
</gene>
<dbReference type="PANTHER" id="PTHR10622:SF10">
    <property type="entry name" value="HET DOMAIN-CONTAINING PROTEIN"/>
    <property type="match status" value="1"/>
</dbReference>
<proteinExistence type="predicted"/>
<reference evidence="3" key="1">
    <citation type="journal article" date="2021" name="Nat. Commun.">
        <title>Genetic determinants of endophytism in the Arabidopsis root mycobiome.</title>
        <authorList>
            <person name="Mesny F."/>
            <person name="Miyauchi S."/>
            <person name="Thiergart T."/>
            <person name="Pickel B."/>
            <person name="Atanasova L."/>
            <person name="Karlsson M."/>
            <person name="Huettel B."/>
            <person name="Barry K.W."/>
            <person name="Haridas S."/>
            <person name="Chen C."/>
            <person name="Bauer D."/>
            <person name="Andreopoulos W."/>
            <person name="Pangilinan J."/>
            <person name="LaButti K."/>
            <person name="Riley R."/>
            <person name="Lipzen A."/>
            <person name="Clum A."/>
            <person name="Drula E."/>
            <person name="Henrissat B."/>
            <person name="Kohler A."/>
            <person name="Grigoriev I.V."/>
            <person name="Martin F.M."/>
            <person name="Hacquard S."/>
        </authorList>
    </citation>
    <scope>NUCLEOTIDE SEQUENCE</scope>
    <source>
        <strain evidence="3">MPI-SDFR-AT-0120</strain>
    </source>
</reference>
<dbReference type="Pfam" id="PF06985">
    <property type="entry name" value="HET"/>
    <property type="match status" value="1"/>
</dbReference>